<feature type="compositionally biased region" description="Pro residues" evidence="16">
    <location>
        <begin position="1135"/>
        <end position="1145"/>
    </location>
</feature>
<accession>A0ABR1KR16</accession>
<evidence type="ECO:0000313" key="19">
    <source>
        <dbReference type="Proteomes" id="UP001363622"/>
    </source>
</evidence>
<dbReference type="PANTHER" id="PTHR15735:SF19">
    <property type="entry name" value="ACTIN CYTOSKELETON-REGULATORY COMPLEX PROTEIN SLA1"/>
    <property type="match status" value="1"/>
</dbReference>
<evidence type="ECO:0000256" key="15">
    <source>
        <dbReference type="PROSITE-ProRule" id="PRU00192"/>
    </source>
</evidence>
<feature type="compositionally biased region" description="Low complexity" evidence="16">
    <location>
        <begin position="980"/>
        <end position="993"/>
    </location>
</feature>
<dbReference type="Pfam" id="PF24081">
    <property type="entry name" value="PH_SLA1"/>
    <property type="match status" value="1"/>
</dbReference>
<keyword evidence="9" id="KW-0254">Endocytosis</keyword>
<feature type="region of interest" description="Disordered" evidence="16">
    <location>
        <begin position="1112"/>
        <end position="1197"/>
    </location>
</feature>
<feature type="region of interest" description="Disordered" evidence="16">
    <location>
        <begin position="178"/>
        <end position="273"/>
    </location>
</feature>
<keyword evidence="11" id="KW-0967">Endosome</keyword>
<feature type="compositionally biased region" description="Pro residues" evidence="16">
    <location>
        <begin position="253"/>
        <end position="264"/>
    </location>
</feature>
<name>A0ABR1KR16_9PEZI</name>
<evidence type="ECO:0000256" key="4">
    <source>
        <dbReference type="ARBA" id="ARBA00007948"/>
    </source>
</evidence>
<dbReference type="Pfam" id="PF14604">
    <property type="entry name" value="SH3_9"/>
    <property type="match status" value="1"/>
</dbReference>
<feature type="compositionally biased region" description="Low complexity" evidence="16">
    <location>
        <begin position="899"/>
        <end position="909"/>
    </location>
</feature>
<evidence type="ECO:0000256" key="14">
    <source>
        <dbReference type="ARBA" id="ARBA00023212"/>
    </source>
</evidence>
<feature type="compositionally biased region" description="Low complexity" evidence="16">
    <location>
        <begin position="916"/>
        <end position="939"/>
    </location>
</feature>
<comment type="similarity">
    <text evidence="4">Belongs to the SLA1 family.</text>
</comment>
<comment type="subcellular location">
    <subcellularLocation>
        <location evidence="3">Cell membrane</location>
        <topology evidence="3">Peripheral membrane protein</topology>
        <orientation evidence="3">Cytoplasmic side</orientation>
    </subcellularLocation>
    <subcellularLocation>
        <location evidence="2">Cytoplasm</location>
        <location evidence="2">Cytoskeleton</location>
        <location evidence="2">Actin patch</location>
    </subcellularLocation>
    <subcellularLocation>
        <location evidence="1">Endosome membrane</location>
        <topology evidence="1">Peripheral membrane protein</topology>
        <orientation evidence="1">Cytoplasmic side</orientation>
    </subcellularLocation>
</comment>
<keyword evidence="6 15" id="KW-0728">SH3 domain</keyword>
<keyword evidence="7" id="KW-1003">Cell membrane</keyword>
<evidence type="ECO:0000256" key="10">
    <source>
        <dbReference type="ARBA" id="ARBA00022737"/>
    </source>
</evidence>
<dbReference type="InterPro" id="IPR056996">
    <property type="entry name" value="PH_SLA1"/>
</dbReference>
<evidence type="ECO:0000256" key="11">
    <source>
        <dbReference type="ARBA" id="ARBA00022753"/>
    </source>
</evidence>
<dbReference type="InterPro" id="IPR035800">
    <property type="entry name" value="Sla1_SH3_1"/>
</dbReference>
<feature type="domain" description="SH3" evidence="17">
    <location>
        <begin position="70"/>
        <end position="127"/>
    </location>
</feature>
<dbReference type="Gene3D" id="1.10.150.50">
    <property type="entry name" value="Transcription Factor, Ets-1"/>
    <property type="match status" value="1"/>
</dbReference>
<dbReference type="Pfam" id="PF08226">
    <property type="entry name" value="DUF1720"/>
    <property type="match status" value="1"/>
</dbReference>
<feature type="compositionally biased region" description="Low complexity" evidence="16">
    <location>
        <begin position="949"/>
        <end position="959"/>
    </location>
</feature>
<dbReference type="CDD" id="cd11775">
    <property type="entry name" value="SH3_Sla1p_3"/>
    <property type="match status" value="1"/>
</dbReference>
<feature type="compositionally biased region" description="Basic and acidic residues" evidence="16">
    <location>
        <begin position="634"/>
        <end position="650"/>
    </location>
</feature>
<evidence type="ECO:0000313" key="18">
    <source>
        <dbReference type="EMBL" id="KAK7519988.1"/>
    </source>
</evidence>
<keyword evidence="14" id="KW-0206">Cytoskeleton</keyword>
<keyword evidence="10" id="KW-0677">Repeat</keyword>
<evidence type="ECO:0000256" key="5">
    <source>
        <dbReference type="ARBA" id="ARBA00020357"/>
    </source>
</evidence>
<dbReference type="PANTHER" id="PTHR15735">
    <property type="entry name" value="FCH AND DOUBLE SH3 DOMAINS PROTEIN"/>
    <property type="match status" value="1"/>
</dbReference>
<evidence type="ECO:0000259" key="17">
    <source>
        <dbReference type="PROSITE" id="PS50002"/>
    </source>
</evidence>
<dbReference type="SMART" id="SM00326">
    <property type="entry name" value="SH3"/>
    <property type="match status" value="3"/>
</dbReference>
<dbReference type="CDD" id="cd11774">
    <property type="entry name" value="SH3_Sla1p_2"/>
    <property type="match status" value="1"/>
</dbReference>
<evidence type="ECO:0000256" key="16">
    <source>
        <dbReference type="SAM" id="MobiDB-lite"/>
    </source>
</evidence>
<dbReference type="EMBL" id="JBBPHU010000003">
    <property type="protein sequence ID" value="KAK7519988.1"/>
    <property type="molecule type" value="Genomic_DNA"/>
</dbReference>
<dbReference type="Gene3D" id="2.30.30.700">
    <property type="entry name" value="SLA1 homology domain 1"/>
    <property type="match status" value="1"/>
</dbReference>
<protein>
    <recommendedName>
        <fullName evidence="5">Actin cytoskeleton-regulatory complex protein SLA1</fullName>
    </recommendedName>
</protein>
<feature type="compositionally biased region" description="Polar residues" evidence="16">
    <location>
        <begin position="178"/>
        <end position="191"/>
    </location>
</feature>
<dbReference type="PROSITE" id="PS50002">
    <property type="entry name" value="SH3"/>
    <property type="match status" value="3"/>
</dbReference>
<dbReference type="CDD" id="cd11773">
    <property type="entry name" value="SH3_Sla1p_1"/>
    <property type="match status" value="1"/>
</dbReference>
<feature type="compositionally biased region" description="Basic and acidic residues" evidence="16">
    <location>
        <begin position="493"/>
        <end position="505"/>
    </location>
</feature>
<proteinExistence type="inferred from homology"/>
<feature type="compositionally biased region" description="Polar residues" evidence="16">
    <location>
        <begin position="549"/>
        <end position="561"/>
    </location>
</feature>
<dbReference type="SUPFAM" id="SSF50044">
    <property type="entry name" value="SH3-domain"/>
    <property type="match status" value="3"/>
</dbReference>
<feature type="region of interest" description="Disordered" evidence="16">
    <location>
        <begin position="493"/>
        <end position="579"/>
    </location>
</feature>
<dbReference type="Pfam" id="PF00018">
    <property type="entry name" value="SH3_1"/>
    <property type="match status" value="2"/>
</dbReference>
<keyword evidence="19" id="KW-1185">Reference proteome</keyword>
<evidence type="ECO:0000256" key="7">
    <source>
        <dbReference type="ARBA" id="ARBA00022475"/>
    </source>
</evidence>
<keyword evidence="13" id="KW-0009">Actin-binding</keyword>
<organism evidence="18 19">
    <name type="scientific">Phyllosticta citriasiana</name>
    <dbReference type="NCBI Taxonomy" id="595635"/>
    <lineage>
        <taxon>Eukaryota</taxon>
        <taxon>Fungi</taxon>
        <taxon>Dikarya</taxon>
        <taxon>Ascomycota</taxon>
        <taxon>Pezizomycotina</taxon>
        <taxon>Dothideomycetes</taxon>
        <taxon>Dothideomycetes incertae sedis</taxon>
        <taxon>Botryosphaeriales</taxon>
        <taxon>Phyllostictaceae</taxon>
        <taxon>Phyllosticta</taxon>
    </lineage>
</organism>
<evidence type="ECO:0000256" key="9">
    <source>
        <dbReference type="ARBA" id="ARBA00022583"/>
    </source>
</evidence>
<evidence type="ECO:0000256" key="1">
    <source>
        <dbReference type="ARBA" id="ARBA00004125"/>
    </source>
</evidence>
<feature type="region of interest" description="Disordered" evidence="16">
    <location>
        <begin position="800"/>
        <end position="993"/>
    </location>
</feature>
<feature type="region of interest" description="Disordered" evidence="16">
    <location>
        <begin position="634"/>
        <end position="663"/>
    </location>
</feature>
<dbReference type="InterPro" id="IPR013182">
    <property type="entry name" value="DUF1720"/>
</dbReference>
<sequence>MVFLGVYRAVYDYSPQGENELEIKDGDLLFILEKSTEDDWWRAKKKAANEDEEEPEGLIPNNYVEEATPISKAKALYDYTRQTDEELSFTEDAILDVYDTSDPDWTLVGLKGEYGFAPANYIELTQGAEAAAPAMPARPRVPALLPEPEPEPSLSMPAAAAPAATESPAAALAGLIQQKTGSQSGAPQRTVVSPPPAIQLPRRQTAQLTPEESDEEPPAPRLPTRPISQISSQPSPVPTPTIRTQYADSPRSPASPPGVQPSPPYNRASTHAGDWDDDVVKKEHHLPQGYHLYNIHEMISHMGKSKKMPLTLGINIPKGLIMIAPEKSKDGPQREWTADKLSHYSIEGKHVFMDLVRPSKSVDFHAGAKDTAQEIVSMLGELAGAARGAGLAEVFAAARGAAGKKKGKMLYEFMAQGDDEVTVAEGDDVIILDDVKSDEWWMVRRLKNGKEGVVPSSYVEVTGIVESTPDPALLQARSTVEQNRMEEERLAKEALKRSKEEKARATEVGTDIDFPTRSSSLARVGNDLVKSQRSKRESKAPSSSKPSEYTPNRTRSVSQYRYQRYKRAEPDPSKTRTWTDRTGSFKVEAEFIGLKDGKIHLHKLNGVKIAVPVPKMSIDDLEYVERATGVSLDDDKPLSEVKRRNTERRGQRTTSGSGPRAGISVEQAKPTYDWFQFFLDCGVHPQICERYAQSFAKDQMGEENLPDISEKVLRTLGLKEGDILRVMKFLDNKFGRTGENSKRSVSFGDTSVIEDGEGANGGLFAGPGGALKNNTRKGRPAPAVQTNDVVDADALKKKAEEVEGGKATPLASAKTGDSATVGGFDDNAWEVKPSKQPEPKSTPETQPSTQATAPTTTAAPAPPTGAMAELSLLTPALQPTPAPQPQVQPPATAAPPAPAQTAQPTGATPGLFEQLANQPGQQNAPPRARPQAPQQTGQPGSLIAPPPQRSSSAPQNASQFAPPPLQPQMTGMVAPPGTSMQELNQQRQMQLQMQQQYPGMQPHPTGFMGPQQTGFPNQFQQQPQFGGSPLQAQPTGFMQPQPTGFSQAPHMGNQYGSPFADSMAARPPSFLPPQPTGGFQPQSAFGQQALHAQQTGQPLQPQQTGINAFLPPALQPQPTGASINGFPQQNNAFSAPPPPPVPPIPSQHAAAPLVPQKTGPPPPVRFGVQPGAKKLSAQPTGRRAELSKATPDNPFGF</sequence>
<dbReference type="Proteomes" id="UP001363622">
    <property type="component" value="Unassembled WGS sequence"/>
</dbReference>
<evidence type="ECO:0000256" key="13">
    <source>
        <dbReference type="ARBA" id="ARBA00023203"/>
    </source>
</evidence>
<keyword evidence="12" id="KW-0472">Membrane</keyword>
<gene>
    <name evidence="18" type="ORF">IWZ03DRAFT_412768</name>
</gene>
<dbReference type="Pfam" id="PF03983">
    <property type="entry name" value="SHD1"/>
    <property type="match status" value="1"/>
</dbReference>
<evidence type="ECO:0000256" key="2">
    <source>
        <dbReference type="ARBA" id="ARBA00004134"/>
    </source>
</evidence>
<feature type="compositionally biased region" description="Basic and acidic residues" evidence="16">
    <location>
        <begin position="566"/>
        <end position="579"/>
    </location>
</feature>
<feature type="region of interest" description="Disordered" evidence="16">
    <location>
        <begin position="140"/>
        <end position="165"/>
    </location>
</feature>
<feature type="compositionally biased region" description="Low complexity" evidence="16">
    <location>
        <begin position="224"/>
        <end position="234"/>
    </location>
</feature>
<dbReference type="InterPro" id="IPR035821">
    <property type="entry name" value="Sla1_SH3_3"/>
</dbReference>
<feature type="domain" description="SH3" evidence="17">
    <location>
        <begin position="2"/>
        <end position="69"/>
    </location>
</feature>
<reference evidence="18 19" key="1">
    <citation type="submission" date="2024-04" db="EMBL/GenBank/DDBJ databases">
        <title>Phyllosticta paracitricarpa is synonymous to the EU quarantine fungus P. citricarpa based on phylogenomic analyses.</title>
        <authorList>
            <consortium name="Lawrence Berkeley National Laboratory"/>
            <person name="Van Ingen-Buijs V.A."/>
            <person name="Van Westerhoven A.C."/>
            <person name="Haridas S."/>
            <person name="Skiadas P."/>
            <person name="Martin F."/>
            <person name="Groenewald J.Z."/>
            <person name="Crous P.W."/>
            <person name="Seidl M.F."/>
        </authorList>
    </citation>
    <scope>NUCLEOTIDE SEQUENCE [LARGE SCALE GENOMIC DNA]</scope>
    <source>
        <strain evidence="18 19">CBS 123371</strain>
    </source>
</reference>
<feature type="compositionally biased region" description="Pro residues" evidence="16">
    <location>
        <begin position="878"/>
        <end position="898"/>
    </location>
</feature>
<feature type="compositionally biased region" description="Low complexity" evidence="16">
    <location>
        <begin position="842"/>
        <end position="859"/>
    </location>
</feature>
<dbReference type="InterPro" id="IPR036028">
    <property type="entry name" value="SH3-like_dom_sf"/>
</dbReference>
<dbReference type="InterPro" id="IPR001452">
    <property type="entry name" value="SH3_domain"/>
</dbReference>
<dbReference type="Gene3D" id="2.30.30.40">
    <property type="entry name" value="SH3 Domains"/>
    <property type="match status" value="3"/>
</dbReference>
<feature type="compositionally biased region" description="Polar residues" evidence="16">
    <location>
        <begin position="1116"/>
        <end position="1133"/>
    </location>
</feature>
<dbReference type="PRINTS" id="PR00452">
    <property type="entry name" value="SH3DOMAIN"/>
</dbReference>
<comment type="caution">
    <text evidence="18">The sequence shown here is derived from an EMBL/GenBank/DDBJ whole genome shotgun (WGS) entry which is preliminary data.</text>
</comment>
<dbReference type="InterPro" id="IPR013761">
    <property type="entry name" value="SAM/pointed_sf"/>
</dbReference>
<evidence type="ECO:0000256" key="3">
    <source>
        <dbReference type="ARBA" id="ARBA00004413"/>
    </source>
</evidence>
<feature type="domain" description="SH3" evidence="17">
    <location>
        <begin position="402"/>
        <end position="464"/>
    </location>
</feature>
<evidence type="ECO:0000256" key="12">
    <source>
        <dbReference type="ARBA" id="ARBA00023136"/>
    </source>
</evidence>
<dbReference type="InterPro" id="IPR007131">
    <property type="entry name" value="SHD1"/>
</dbReference>
<keyword evidence="8" id="KW-0963">Cytoplasm</keyword>
<evidence type="ECO:0000256" key="6">
    <source>
        <dbReference type="ARBA" id="ARBA00022443"/>
    </source>
</evidence>
<evidence type="ECO:0000256" key="8">
    <source>
        <dbReference type="ARBA" id="ARBA00022490"/>
    </source>
</evidence>